<dbReference type="EMBL" id="CP014223">
    <property type="protein sequence ID" value="AMJ39687.1"/>
    <property type="molecule type" value="Genomic_DNA"/>
</dbReference>
<keyword evidence="4" id="KW-0175">Coiled coil</keyword>
<dbReference type="GO" id="GO:0016787">
    <property type="term" value="F:hydrolase activity"/>
    <property type="evidence" value="ECO:0007669"/>
    <property type="project" value="UniProtKB-KW"/>
</dbReference>
<reference evidence="9" key="3">
    <citation type="submission" date="2016-11" db="EMBL/GenBank/DDBJ databases">
        <authorList>
            <person name="Varghese N."/>
            <person name="Submissions S."/>
        </authorList>
    </citation>
    <scope>NUCLEOTIDE SEQUENCE</scope>
    <source>
        <strain evidence="9">DSM 1682</strain>
    </source>
</reference>
<organism evidence="9 11">
    <name type="scientific">Anaerotignum propionicum DSM 1682</name>
    <dbReference type="NCBI Taxonomy" id="991789"/>
    <lineage>
        <taxon>Bacteria</taxon>
        <taxon>Bacillati</taxon>
        <taxon>Bacillota</taxon>
        <taxon>Clostridia</taxon>
        <taxon>Lachnospirales</taxon>
        <taxon>Anaerotignaceae</taxon>
        <taxon>Anaerotignum</taxon>
    </lineage>
</organism>
<dbReference type="PROSITE" id="PS51832">
    <property type="entry name" value="HD_GYP"/>
    <property type="match status" value="1"/>
</dbReference>
<dbReference type="Proteomes" id="UP000184204">
    <property type="component" value="Unassembled WGS sequence"/>
</dbReference>
<dbReference type="SMART" id="SM00471">
    <property type="entry name" value="HDc"/>
    <property type="match status" value="1"/>
</dbReference>
<dbReference type="SUPFAM" id="SSF52172">
    <property type="entry name" value="CheY-like"/>
    <property type="match status" value="1"/>
</dbReference>
<dbReference type="SMART" id="SM00448">
    <property type="entry name" value="REC"/>
    <property type="match status" value="1"/>
</dbReference>
<reference evidence="8 10" key="1">
    <citation type="journal article" date="2016" name="Genome Announc.">
        <title>Complete Genome Sequence of the Amino Acid-Fermenting Clostridium propionicum X2 (DSM 1682).</title>
        <authorList>
            <person name="Poehlein A."/>
            <person name="Schlien K."/>
            <person name="Chowdhury N.P."/>
            <person name="Gottschalk G."/>
            <person name="Buckel W."/>
            <person name="Daniel R."/>
        </authorList>
    </citation>
    <scope>NUCLEOTIDE SEQUENCE [LARGE SCALE GENOMIC DNA]</scope>
    <source>
        <strain evidence="8 10">X2</strain>
    </source>
</reference>
<dbReference type="Pfam" id="PF13487">
    <property type="entry name" value="HD_5"/>
    <property type="match status" value="1"/>
</dbReference>
<protein>
    <recommendedName>
        <fullName evidence="1">Stage 0 sporulation protein A homolog</fullName>
    </recommendedName>
</protein>
<dbReference type="InterPro" id="IPR052020">
    <property type="entry name" value="Cyclic_di-GMP/3'3'-cGAMP_PDE"/>
</dbReference>
<reference evidence="10" key="2">
    <citation type="submission" date="2016-01" db="EMBL/GenBank/DDBJ databases">
        <authorList>
            <person name="Poehlein A."/>
            <person name="Schlien K."/>
            <person name="Gottschalk G."/>
            <person name="Buckel W."/>
            <person name="Daniel R."/>
        </authorList>
    </citation>
    <scope>NUCLEOTIDE SEQUENCE [LARGE SCALE GENOMIC DNA]</scope>
    <source>
        <strain evidence="10">X2</strain>
    </source>
</reference>
<keyword evidence="3" id="KW-0597">Phosphoprotein</keyword>
<sequence>MAANERRAILVVDDVEVNRVILREIFQDKYTILEAENGIEALEVIDAHGEILAAVVLDIIMPVMDGFGVLEILHERNFMEKVPVFLITAECTEESTLRGYELGVMDVIERPIIAHIVKKRIESIMELCTMRNQLNQQVQLQEIELDEKTKEIQGLNNAMIGALATAIEFRDCESGEHVKRIHDLTLFFLQKTAFGKGLKKAEIDKIATAAIMHDVGKIAIPDYILNKPGRLTAEEFLIMKTHTVRGCELLDQIPAIHHNSVYHYAYDICRHHHERWDGRGYPDGLKGDEISPWSQIVSLADVYDALTSERIYKQAYSHEKAVEMIIGGECGIFNPALMEEFLKLSREIKEMMQSQQSGCGCGKIGESQADSSRGESA</sequence>
<reference evidence="11" key="4">
    <citation type="submission" date="2016-11" db="EMBL/GenBank/DDBJ databases">
        <authorList>
            <person name="Jaros S."/>
            <person name="Januszkiewicz K."/>
            <person name="Wedrychowicz H."/>
        </authorList>
    </citation>
    <scope>NUCLEOTIDE SEQUENCE [LARGE SCALE GENOMIC DNA]</scope>
    <source>
        <strain evidence="11">DSM 1682</strain>
    </source>
</reference>
<dbReference type="AlphaFoldDB" id="A0A110A6M9"/>
<dbReference type="Gene3D" id="3.40.50.2300">
    <property type="match status" value="1"/>
</dbReference>
<evidence type="ECO:0000259" key="6">
    <source>
        <dbReference type="PROSITE" id="PS50110"/>
    </source>
</evidence>
<comment type="function">
    <text evidence="2">May play the central regulatory role in sporulation. It may be an element of the effector pathway responsible for the activation of sporulation genes in response to nutritional stress. Spo0A may act in concert with spo0H (a sigma factor) to control the expression of some genes that are critical to the sporulation process.</text>
</comment>
<feature type="domain" description="Response regulatory" evidence="6">
    <location>
        <begin position="8"/>
        <end position="125"/>
    </location>
</feature>
<dbReference type="GO" id="GO:0000160">
    <property type="term" value="P:phosphorelay signal transduction system"/>
    <property type="evidence" value="ECO:0007669"/>
    <property type="project" value="InterPro"/>
</dbReference>
<evidence type="ECO:0000313" key="11">
    <source>
        <dbReference type="Proteomes" id="UP000184204"/>
    </source>
</evidence>
<evidence type="ECO:0000313" key="8">
    <source>
        <dbReference type="EMBL" id="AMJ39687.1"/>
    </source>
</evidence>
<feature type="coiled-coil region" evidence="4">
    <location>
        <begin position="131"/>
        <end position="158"/>
    </location>
</feature>
<feature type="domain" description="HD-GYP" evidence="7">
    <location>
        <begin position="152"/>
        <end position="357"/>
    </location>
</feature>
<dbReference type="InterPro" id="IPR001789">
    <property type="entry name" value="Sig_transdc_resp-reg_receiver"/>
</dbReference>
<gene>
    <name evidence="8" type="primary">rpfG_1</name>
    <name evidence="8" type="ORF">CPRO_00630</name>
    <name evidence="9" type="ORF">SAMN02745151_00295</name>
</gene>
<evidence type="ECO:0000259" key="7">
    <source>
        <dbReference type="PROSITE" id="PS51832"/>
    </source>
</evidence>
<evidence type="ECO:0000313" key="9">
    <source>
        <dbReference type="EMBL" id="SHE30287.1"/>
    </source>
</evidence>
<dbReference type="Pfam" id="PF00072">
    <property type="entry name" value="Response_reg"/>
    <property type="match status" value="1"/>
</dbReference>
<feature type="modified residue" description="4-aspartylphosphate" evidence="3">
    <location>
        <position position="58"/>
    </location>
</feature>
<name>A0A110A6M9_ANAPI</name>
<dbReference type="InterPro" id="IPR037522">
    <property type="entry name" value="HD_GYP_dom"/>
</dbReference>
<dbReference type="SUPFAM" id="SSF109604">
    <property type="entry name" value="HD-domain/PDEase-like"/>
    <property type="match status" value="1"/>
</dbReference>
<evidence type="ECO:0000256" key="2">
    <source>
        <dbReference type="ARBA" id="ARBA00024867"/>
    </source>
</evidence>
<dbReference type="CDD" id="cd00077">
    <property type="entry name" value="HDc"/>
    <property type="match status" value="1"/>
</dbReference>
<dbReference type="PANTHER" id="PTHR45228">
    <property type="entry name" value="CYCLIC DI-GMP PHOSPHODIESTERASE TM_0186-RELATED"/>
    <property type="match status" value="1"/>
</dbReference>
<dbReference type="InterPro" id="IPR003607">
    <property type="entry name" value="HD/PDEase_dom"/>
</dbReference>
<accession>A0A110A6M9</accession>
<dbReference type="InterPro" id="IPR011006">
    <property type="entry name" value="CheY-like_superfamily"/>
</dbReference>
<feature type="region of interest" description="Disordered" evidence="5">
    <location>
        <begin position="357"/>
        <end position="377"/>
    </location>
</feature>
<evidence type="ECO:0000256" key="3">
    <source>
        <dbReference type="PROSITE-ProRule" id="PRU00169"/>
    </source>
</evidence>
<dbReference type="Proteomes" id="UP000068026">
    <property type="component" value="Chromosome"/>
</dbReference>
<evidence type="ECO:0000256" key="4">
    <source>
        <dbReference type="SAM" id="Coils"/>
    </source>
</evidence>
<dbReference type="KEGG" id="cpro:CPRO_00630"/>
<keyword evidence="8" id="KW-0378">Hydrolase</keyword>
<dbReference type="EMBL" id="FQUA01000001">
    <property type="protein sequence ID" value="SHE30287.1"/>
    <property type="molecule type" value="Genomic_DNA"/>
</dbReference>
<dbReference type="OrthoDB" id="9804747at2"/>
<dbReference type="RefSeq" id="WP_072743365.1">
    <property type="nucleotide sequence ID" value="NZ_CP014223.1"/>
</dbReference>
<evidence type="ECO:0000256" key="5">
    <source>
        <dbReference type="SAM" id="MobiDB-lite"/>
    </source>
</evidence>
<evidence type="ECO:0000313" key="10">
    <source>
        <dbReference type="Proteomes" id="UP000068026"/>
    </source>
</evidence>
<dbReference type="Gene3D" id="1.10.3210.10">
    <property type="entry name" value="Hypothetical protein af1432"/>
    <property type="match status" value="1"/>
</dbReference>
<proteinExistence type="predicted"/>
<evidence type="ECO:0000256" key="1">
    <source>
        <dbReference type="ARBA" id="ARBA00018672"/>
    </source>
</evidence>
<dbReference type="PROSITE" id="PS50110">
    <property type="entry name" value="RESPONSE_REGULATORY"/>
    <property type="match status" value="1"/>
</dbReference>
<keyword evidence="10" id="KW-1185">Reference proteome</keyword>